<comment type="caution">
    <text evidence="4">The sequence shown here is derived from an EMBL/GenBank/DDBJ whole genome shotgun (WGS) entry which is preliminary data.</text>
</comment>
<evidence type="ECO:0000313" key="4">
    <source>
        <dbReference type="EMBL" id="CAI8010093.1"/>
    </source>
</evidence>
<name>A0AA35REN9_GEOBA</name>
<comment type="similarity">
    <text evidence="1">Belongs to the FAM227 family.</text>
</comment>
<protein>
    <submittedName>
        <fullName evidence="4">Protein FAM227B</fullName>
    </submittedName>
</protein>
<keyword evidence="2" id="KW-0175">Coiled coil</keyword>
<reference evidence="4" key="1">
    <citation type="submission" date="2023-03" db="EMBL/GenBank/DDBJ databases">
        <authorList>
            <person name="Steffen K."/>
            <person name="Cardenas P."/>
        </authorList>
    </citation>
    <scope>NUCLEOTIDE SEQUENCE</scope>
</reference>
<dbReference type="AlphaFoldDB" id="A0AA35REN9"/>
<gene>
    <name evidence="4" type="ORF">GBAR_LOCUS6683</name>
</gene>
<proteinExistence type="inferred from homology"/>
<evidence type="ECO:0000256" key="2">
    <source>
        <dbReference type="SAM" id="Coils"/>
    </source>
</evidence>
<dbReference type="PANTHER" id="PTHR33560">
    <property type="entry name" value="PROTEIN FAM227B"/>
    <property type="match status" value="1"/>
</dbReference>
<dbReference type="EMBL" id="CASHTH010001008">
    <property type="protein sequence ID" value="CAI8010093.1"/>
    <property type="molecule type" value="Genomic_DNA"/>
</dbReference>
<feature type="region of interest" description="Disordered" evidence="3">
    <location>
        <begin position="1"/>
        <end position="28"/>
    </location>
</feature>
<dbReference type="PANTHER" id="PTHR33560:SF2">
    <property type="entry name" value="PROTEIN FAM227B"/>
    <property type="match status" value="1"/>
</dbReference>
<feature type="region of interest" description="Disordered" evidence="3">
    <location>
        <begin position="370"/>
        <end position="407"/>
    </location>
</feature>
<dbReference type="Proteomes" id="UP001174909">
    <property type="component" value="Unassembled WGS sequence"/>
</dbReference>
<keyword evidence="5" id="KW-1185">Reference proteome</keyword>
<feature type="compositionally biased region" description="Polar residues" evidence="3">
    <location>
        <begin position="11"/>
        <end position="28"/>
    </location>
</feature>
<dbReference type="InterPro" id="IPR029417">
    <property type="entry name" value="FAM227"/>
</dbReference>
<evidence type="ECO:0000256" key="1">
    <source>
        <dbReference type="ARBA" id="ARBA00008666"/>
    </source>
</evidence>
<evidence type="ECO:0000313" key="5">
    <source>
        <dbReference type="Proteomes" id="UP001174909"/>
    </source>
</evidence>
<feature type="compositionally biased region" description="Polar residues" evidence="3">
    <location>
        <begin position="383"/>
        <end position="397"/>
    </location>
</feature>
<dbReference type="Pfam" id="PF14922">
    <property type="entry name" value="FWWh"/>
    <property type="match status" value="1"/>
</dbReference>
<feature type="coiled-coil region" evidence="2">
    <location>
        <begin position="475"/>
        <end position="509"/>
    </location>
</feature>
<evidence type="ECO:0000256" key="3">
    <source>
        <dbReference type="SAM" id="MobiDB-lite"/>
    </source>
</evidence>
<accession>A0AA35REN9</accession>
<sequence length="555" mass="62193">MLSETFLARQDASSRSQPQQKTRHLQSPVNSYEDWKLLEGVAEWPCAASNEFPSNLDPDTVLGPLEEIKKDFETHSPWGAVFLNGVEKRLEEMERTLDGLANHFLIGSTAHEGEAGGQPVAKGMTFLTELRDQSSQRRQRLCPLGDTASNEDLTLDTLVYPGIGGGCSAVALPGTLDPLTLLDKVTKTALLPLYVQQCWQKLFHSGASCCLLQNTFWYVWLSYFKAKPDPNDLSRLFRLISENFMSLHCSILGGQKHKDEAFIHLPGCLAKAVYSAFCHSFPQSSKVFNSEEFLSYLTNLTHEWITGVAAPLGSWKNWPRHLLDPHFNSVLEDTSSDQNSSPTLKSTFSEKDVMRLSIKDKPRSVRLSTVSGAIQKIRRTRSSHTAPSRAKTPSTNPDKNEEVGVGQGPRFKHVQFGLMGRSPLLQNYLVSHGLVEEEKGKGEVCKRVRPVMGRTQISRLPPPSISYQQLLKDSKEACRKNYDHFEKALAKREQEINAARKKHNALLRASDRRTERLLQHKYKVAIMAEKIMDKYASQTAPIVPAKATDSPPPEQ</sequence>
<organism evidence="4 5">
    <name type="scientific">Geodia barretti</name>
    <name type="common">Barrett's horny sponge</name>
    <dbReference type="NCBI Taxonomy" id="519541"/>
    <lineage>
        <taxon>Eukaryota</taxon>
        <taxon>Metazoa</taxon>
        <taxon>Porifera</taxon>
        <taxon>Demospongiae</taxon>
        <taxon>Heteroscleromorpha</taxon>
        <taxon>Tetractinellida</taxon>
        <taxon>Astrophorina</taxon>
        <taxon>Geodiidae</taxon>
        <taxon>Geodia</taxon>
    </lineage>
</organism>